<dbReference type="GO" id="GO:0000977">
    <property type="term" value="F:RNA polymerase II transcription regulatory region sequence-specific DNA binding"/>
    <property type="evidence" value="ECO:0007669"/>
    <property type="project" value="TreeGrafter"/>
</dbReference>
<feature type="domain" description="C2H2-type" evidence="15">
    <location>
        <begin position="112"/>
        <end position="143"/>
    </location>
</feature>
<evidence type="ECO:0000256" key="9">
    <source>
        <dbReference type="ARBA" id="ARBA00022843"/>
    </source>
</evidence>
<name>A0A4W5Q3Z9_9TELE</name>
<dbReference type="Proteomes" id="UP000314982">
    <property type="component" value="Unassembled WGS sequence"/>
</dbReference>
<keyword evidence="12" id="KW-0804">Transcription</keyword>
<keyword evidence="7 14" id="KW-0863">Zinc-finger</keyword>
<comment type="similarity">
    <text evidence="3">Belongs to the krueppel C2H2-type zinc-finger protein family.</text>
</comment>
<keyword evidence="13" id="KW-0539">Nucleus</keyword>
<reference evidence="17" key="1">
    <citation type="submission" date="2018-06" db="EMBL/GenBank/DDBJ databases">
        <title>Genome assembly of Danube salmon.</title>
        <authorList>
            <person name="Macqueen D.J."/>
            <person name="Gundappa M.K."/>
        </authorList>
    </citation>
    <scope>NUCLEOTIDE SEQUENCE [LARGE SCALE GENOMIC DNA]</scope>
</reference>
<evidence type="ECO:0000256" key="7">
    <source>
        <dbReference type="ARBA" id="ARBA00022771"/>
    </source>
</evidence>
<dbReference type="FunFam" id="3.30.160.60:FF:001344">
    <property type="entry name" value="Zinc finger protein 16 like"/>
    <property type="match status" value="1"/>
</dbReference>
<evidence type="ECO:0000256" key="2">
    <source>
        <dbReference type="ARBA" id="ARBA00004123"/>
    </source>
</evidence>
<keyword evidence="11" id="KW-0238">DNA-binding</keyword>
<comment type="subcellular location">
    <subcellularLocation>
        <location evidence="2">Nucleus</location>
    </subcellularLocation>
</comment>
<dbReference type="GO" id="GO:0005634">
    <property type="term" value="C:nucleus"/>
    <property type="evidence" value="ECO:0007669"/>
    <property type="project" value="UniProtKB-SubCell"/>
</dbReference>
<dbReference type="GO" id="GO:0000981">
    <property type="term" value="F:DNA-binding transcription factor activity, RNA polymerase II-specific"/>
    <property type="evidence" value="ECO:0007669"/>
    <property type="project" value="TreeGrafter"/>
</dbReference>
<keyword evidence="8" id="KW-0862">Zinc</keyword>
<dbReference type="SUPFAM" id="SSF57667">
    <property type="entry name" value="beta-beta-alpha zinc fingers"/>
    <property type="match status" value="2"/>
</dbReference>
<evidence type="ECO:0000256" key="3">
    <source>
        <dbReference type="ARBA" id="ARBA00006991"/>
    </source>
</evidence>
<feature type="domain" description="C2H2-type" evidence="15">
    <location>
        <begin position="84"/>
        <end position="111"/>
    </location>
</feature>
<dbReference type="GO" id="GO:0008270">
    <property type="term" value="F:zinc ion binding"/>
    <property type="evidence" value="ECO:0007669"/>
    <property type="project" value="UniProtKB-KW"/>
</dbReference>
<keyword evidence="10" id="KW-0805">Transcription regulation</keyword>
<evidence type="ECO:0000256" key="11">
    <source>
        <dbReference type="ARBA" id="ARBA00023125"/>
    </source>
</evidence>
<evidence type="ECO:0000256" key="1">
    <source>
        <dbReference type="ARBA" id="ARBA00003767"/>
    </source>
</evidence>
<dbReference type="PANTHER" id="PTHR24381">
    <property type="entry name" value="ZINC FINGER PROTEIN"/>
    <property type="match status" value="1"/>
</dbReference>
<evidence type="ECO:0000256" key="6">
    <source>
        <dbReference type="ARBA" id="ARBA00022737"/>
    </source>
</evidence>
<comment type="function">
    <text evidence="1">May be involved in transcriptional regulation.</text>
</comment>
<evidence type="ECO:0000256" key="4">
    <source>
        <dbReference type="ARBA" id="ARBA00022499"/>
    </source>
</evidence>
<dbReference type="Pfam" id="PF00096">
    <property type="entry name" value="zf-C2H2"/>
    <property type="match status" value="3"/>
</dbReference>
<keyword evidence="17" id="KW-1185">Reference proteome</keyword>
<dbReference type="Gene3D" id="3.30.160.60">
    <property type="entry name" value="Classic Zinc Finger"/>
    <property type="match status" value="3"/>
</dbReference>
<evidence type="ECO:0000256" key="12">
    <source>
        <dbReference type="ARBA" id="ARBA00023163"/>
    </source>
</evidence>
<evidence type="ECO:0000313" key="17">
    <source>
        <dbReference type="Proteomes" id="UP000314982"/>
    </source>
</evidence>
<dbReference type="PROSITE" id="PS50157">
    <property type="entry name" value="ZINC_FINGER_C2H2_2"/>
    <property type="match status" value="3"/>
</dbReference>
<dbReference type="STRING" id="62062.ENSHHUP00000071946"/>
<reference evidence="16" key="3">
    <citation type="submission" date="2025-09" db="UniProtKB">
        <authorList>
            <consortium name="Ensembl"/>
        </authorList>
    </citation>
    <scope>IDENTIFICATION</scope>
</reference>
<accession>A0A4W5Q3Z9</accession>
<evidence type="ECO:0000256" key="5">
    <source>
        <dbReference type="ARBA" id="ARBA00022723"/>
    </source>
</evidence>
<evidence type="ECO:0000256" key="10">
    <source>
        <dbReference type="ARBA" id="ARBA00023015"/>
    </source>
</evidence>
<evidence type="ECO:0000256" key="13">
    <source>
        <dbReference type="ARBA" id="ARBA00023242"/>
    </source>
</evidence>
<dbReference type="FunFam" id="3.30.160.60:FF:002343">
    <property type="entry name" value="Zinc finger protein 33A"/>
    <property type="match status" value="1"/>
</dbReference>
<dbReference type="PROSITE" id="PS00028">
    <property type="entry name" value="ZINC_FINGER_C2H2_1"/>
    <property type="match status" value="2"/>
</dbReference>
<dbReference type="InterPro" id="IPR036236">
    <property type="entry name" value="Znf_C2H2_sf"/>
</dbReference>
<proteinExistence type="inferred from homology"/>
<keyword evidence="6" id="KW-0677">Repeat</keyword>
<dbReference type="GeneTree" id="ENSGT01150000286941"/>
<dbReference type="InterPro" id="IPR013087">
    <property type="entry name" value="Znf_C2H2_type"/>
</dbReference>
<evidence type="ECO:0000259" key="15">
    <source>
        <dbReference type="PROSITE" id="PS50157"/>
    </source>
</evidence>
<keyword evidence="9" id="KW-0832">Ubl conjugation</keyword>
<dbReference type="PANTHER" id="PTHR24381:SF445">
    <property type="entry name" value="GASTRULA ZINC FINGER PROTEIN XLCGF28.1-LIKE-RELATED"/>
    <property type="match status" value="1"/>
</dbReference>
<dbReference type="SMART" id="SM00355">
    <property type="entry name" value="ZnF_C2H2"/>
    <property type="match status" value="3"/>
</dbReference>
<sequence>MRSVGLENHRFSPKSFHSSSEHVIVIDSVSSGHATTSSHSSNLATHVRPGNVERPYGCPSCHKKFVHESDLRRHAVIHTRKRTFSCTLCEKSFVCASHLQVHQNVHTGEKPFSCAQCGRRFSHSSNLKRHQNVYNKIHENSLKIYVQLYSY</sequence>
<dbReference type="FunFam" id="3.30.160.60:FF:000247">
    <property type="entry name" value="Zinc finger protein 236"/>
    <property type="match status" value="1"/>
</dbReference>
<dbReference type="AlphaFoldDB" id="A0A4W5Q3Z9"/>
<reference evidence="16" key="2">
    <citation type="submission" date="2025-08" db="UniProtKB">
        <authorList>
            <consortium name="Ensembl"/>
        </authorList>
    </citation>
    <scope>IDENTIFICATION</scope>
</reference>
<evidence type="ECO:0000256" key="8">
    <source>
        <dbReference type="ARBA" id="ARBA00022833"/>
    </source>
</evidence>
<keyword evidence="5" id="KW-0479">Metal-binding</keyword>
<evidence type="ECO:0000256" key="14">
    <source>
        <dbReference type="PROSITE-ProRule" id="PRU00042"/>
    </source>
</evidence>
<evidence type="ECO:0000313" key="16">
    <source>
        <dbReference type="Ensembl" id="ENSHHUP00000071946.1"/>
    </source>
</evidence>
<protein>
    <recommendedName>
        <fullName evidence="15">C2H2-type domain-containing protein</fullName>
    </recommendedName>
</protein>
<feature type="domain" description="C2H2-type" evidence="15">
    <location>
        <begin position="56"/>
        <end position="83"/>
    </location>
</feature>
<dbReference type="Ensembl" id="ENSHHUT00000074334.1">
    <property type="protein sequence ID" value="ENSHHUP00000071946.1"/>
    <property type="gene ID" value="ENSHHUG00000042256.1"/>
</dbReference>
<keyword evidence="4" id="KW-1017">Isopeptide bond</keyword>
<organism evidence="16 17">
    <name type="scientific">Hucho hucho</name>
    <name type="common">huchen</name>
    <dbReference type="NCBI Taxonomy" id="62062"/>
    <lineage>
        <taxon>Eukaryota</taxon>
        <taxon>Metazoa</taxon>
        <taxon>Chordata</taxon>
        <taxon>Craniata</taxon>
        <taxon>Vertebrata</taxon>
        <taxon>Euteleostomi</taxon>
        <taxon>Actinopterygii</taxon>
        <taxon>Neopterygii</taxon>
        <taxon>Teleostei</taxon>
        <taxon>Protacanthopterygii</taxon>
        <taxon>Salmoniformes</taxon>
        <taxon>Salmonidae</taxon>
        <taxon>Salmoninae</taxon>
        <taxon>Hucho</taxon>
    </lineage>
</organism>